<dbReference type="InterPro" id="IPR036388">
    <property type="entry name" value="WH-like_DNA-bd_sf"/>
</dbReference>
<evidence type="ECO:0000256" key="1">
    <source>
        <dbReference type="ARBA" id="ARBA00009437"/>
    </source>
</evidence>
<dbReference type="STRING" id="291331.XOO3731"/>
<dbReference type="GO" id="GO:0005829">
    <property type="term" value="C:cytosol"/>
    <property type="evidence" value="ECO:0007669"/>
    <property type="project" value="TreeGrafter"/>
</dbReference>
<dbReference type="InterPro" id="IPR005119">
    <property type="entry name" value="LysR_subst-bd"/>
</dbReference>
<dbReference type="PANTHER" id="PTHR30419:SF8">
    <property type="entry name" value="NITROGEN ASSIMILATION TRANSCRIPTIONAL ACTIVATOR-RELATED"/>
    <property type="match status" value="1"/>
</dbReference>
<dbReference type="KEGG" id="xoo:XOO3731"/>
<comment type="similarity">
    <text evidence="1">Belongs to the LysR transcriptional regulatory family.</text>
</comment>
<evidence type="ECO:0000313" key="7">
    <source>
        <dbReference type="Proteomes" id="UP000006735"/>
    </source>
</evidence>
<evidence type="ECO:0000256" key="3">
    <source>
        <dbReference type="ARBA" id="ARBA00023125"/>
    </source>
</evidence>
<dbReference type="Pfam" id="PF00126">
    <property type="entry name" value="HTH_1"/>
    <property type="match status" value="1"/>
</dbReference>
<protein>
    <submittedName>
        <fullName evidence="6">Transcriptional regulator</fullName>
    </submittedName>
</protein>
<keyword evidence="2" id="KW-0805">Transcription regulation</keyword>
<dbReference type="InterPro" id="IPR036390">
    <property type="entry name" value="WH_DNA-bd_sf"/>
</dbReference>
<dbReference type="PROSITE" id="PS50931">
    <property type="entry name" value="HTH_LYSR"/>
    <property type="match status" value="1"/>
</dbReference>
<dbReference type="HOGENOM" id="CLU_039613_6_0_6"/>
<sequence length="346" mass="38184">MPRYPTSQRKAHPMTMSSVFFEHRIKVRHLRVIEALDRQKSLLRASRVLNVTQPALTRALQEIEEIVGAPLFERHSRGVRPNAMGEVLVQTAHVVLGQLRRAQDNFEGLLQDDALTITVGALPVAASGLLPAVLAALYRTEPTLRVRLLHGRTDELLPKLAGNEIDLVVGRLYPLARYDALIRKVLYQDPIALVARSDHPLFANGPVRIAEAAAYRQVLPTLSQHVERDVAQVMREHGLATRDQLRSSSASFTREILLGTDSIAVMPSMMVAGDIARGELRAFQLQQASQARAGGVIYRDGAAIHKPGVRLLMRELENQLALMAEQGAVCVDDLIGEDHVLLDESA</sequence>
<evidence type="ECO:0000259" key="5">
    <source>
        <dbReference type="PROSITE" id="PS50931"/>
    </source>
</evidence>
<dbReference type="GO" id="GO:0003700">
    <property type="term" value="F:DNA-binding transcription factor activity"/>
    <property type="evidence" value="ECO:0007669"/>
    <property type="project" value="InterPro"/>
</dbReference>
<dbReference type="InterPro" id="IPR050950">
    <property type="entry name" value="HTH-type_LysR_regulators"/>
</dbReference>
<accession>Q5GWD6</accession>
<dbReference type="Proteomes" id="UP000006735">
    <property type="component" value="Chromosome"/>
</dbReference>
<dbReference type="SUPFAM" id="SSF53850">
    <property type="entry name" value="Periplasmic binding protein-like II"/>
    <property type="match status" value="1"/>
</dbReference>
<dbReference type="InterPro" id="IPR000847">
    <property type="entry name" value="LysR_HTH_N"/>
</dbReference>
<proteinExistence type="inferred from homology"/>
<keyword evidence="7" id="KW-1185">Reference proteome</keyword>
<evidence type="ECO:0000256" key="4">
    <source>
        <dbReference type="ARBA" id="ARBA00023163"/>
    </source>
</evidence>
<dbReference type="SUPFAM" id="SSF46785">
    <property type="entry name" value="Winged helix' DNA-binding domain"/>
    <property type="match status" value="1"/>
</dbReference>
<dbReference type="EMBL" id="AE013598">
    <property type="protein sequence ID" value="AAW76985.1"/>
    <property type="molecule type" value="Genomic_DNA"/>
</dbReference>
<dbReference type="AlphaFoldDB" id="Q5GWD6"/>
<dbReference type="Gene3D" id="1.10.10.10">
    <property type="entry name" value="Winged helix-like DNA-binding domain superfamily/Winged helix DNA-binding domain"/>
    <property type="match status" value="1"/>
</dbReference>
<evidence type="ECO:0000256" key="2">
    <source>
        <dbReference type="ARBA" id="ARBA00023015"/>
    </source>
</evidence>
<keyword evidence="4" id="KW-0804">Transcription</keyword>
<reference evidence="6 7" key="1">
    <citation type="journal article" date="2005" name="Nucleic Acids Res.">
        <title>The genome sequence of Xanthomonas oryzae pathovar oryzae KACC10331, the bacterial blight pathogen of rice.</title>
        <authorList>
            <person name="Lee B.M."/>
            <person name="Park Y.J."/>
            <person name="Park D.S."/>
            <person name="Kang H.W."/>
            <person name="Kim J.G."/>
            <person name="Song E.S."/>
            <person name="Park I.C."/>
            <person name="Yoon U.H."/>
            <person name="Hahn J.H."/>
            <person name="Koo B.S."/>
            <person name="Lee G.B."/>
            <person name="Kim H."/>
            <person name="Park H.S."/>
            <person name="Yoon K.O."/>
            <person name="Kim J.H."/>
            <person name="Jung C.H."/>
            <person name="Koh N.H."/>
            <person name="Seo J.S."/>
            <person name="Go S.J."/>
        </authorList>
    </citation>
    <scope>NUCLEOTIDE SEQUENCE [LARGE SCALE GENOMIC DNA]</scope>
    <source>
        <strain evidence="7">KACC10331 / KXO85</strain>
    </source>
</reference>
<organism evidence="6 7">
    <name type="scientific">Xanthomonas oryzae pv. oryzae (strain KACC10331 / KXO85)</name>
    <dbReference type="NCBI Taxonomy" id="291331"/>
    <lineage>
        <taxon>Bacteria</taxon>
        <taxon>Pseudomonadati</taxon>
        <taxon>Pseudomonadota</taxon>
        <taxon>Gammaproteobacteria</taxon>
        <taxon>Lysobacterales</taxon>
        <taxon>Lysobacteraceae</taxon>
        <taxon>Xanthomonas</taxon>
    </lineage>
</organism>
<dbReference type="Pfam" id="PF03466">
    <property type="entry name" value="LysR_substrate"/>
    <property type="match status" value="1"/>
</dbReference>
<dbReference type="GO" id="GO:0003677">
    <property type="term" value="F:DNA binding"/>
    <property type="evidence" value="ECO:0007669"/>
    <property type="project" value="UniProtKB-KW"/>
</dbReference>
<evidence type="ECO:0000313" key="6">
    <source>
        <dbReference type="EMBL" id="AAW76985.1"/>
    </source>
</evidence>
<dbReference type="PANTHER" id="PTHR30419">
    <property type="entry name" value="HTH-TYPE TRANSCRIPTIONAL REGULATOR YBHD"/>
    <property type="match status" value="1"/>
</dbReference>
<feature type="domain" description="HTH lysR-type" evidence="5">
    <location>
        <begin position="25"/>
        <end position="82"/>
    </location>
</feature>
<dbReference type="PRINTS" id="PR00039">
    <property type="entry name" value="HTHLYSR"/>
</dbReference>
<keyword evidence="3" id="KW-0238">DNA-binding</keyword>
<gene>
    <name evidence="6" type="primary">pcaQ</name>
    <name evidence="6" type="ordered locus">XOO3731</name>
</gene>
<name>Q5GWD6_XANOR</name>
<dbReference type="Gene3D" id="3.40.190.10">
    <property type="entry name" value="Periplasmic binding protein-like II"/>
    <property type="match status" value="2"/>
</dbReference>